<dbReference type="Proteomes" id="UP000315010">
    <property type="component" value="Unassembled WGS sequence"/>
</dbReference>
<dbReference type="RefSeq" id="WP_146395523.1">
    <property type="nucleotide sequence ID" value="NZ_SJPJ01000001.1"/>
</dbReference>
<keyword evidence="2" id="KW-1185">Reference proteome</keyword>
<accession>A0A5C5YZE0</accession>
<sequence>MLRRAAFASVHFAGCRFNAGGRPPCPGAGIGQYNLERFVCNVLADVEDKESEIPLTFRKQWSDLDERLQQRRLPDVIERVVFNHDSGEITIETIDELSEVFEIDSRQTDQPRFRCI</sequence>
<comment type="caution">
    <text evidence="1">The sequence shown here is derived from an EMBL/GenBank/DDBJ whole genome shotgun (WGS) entry which is preliminary data.</text>
</comment>
<protein>
    <submittedName>
        <fullName evidence="1">Uncharacterized protein</fullName>
    </submittedName>
</protein>
<evidence type="ECO:0000313" key="2">
    <source>
        <dbReference type="Proteomes" id="UP000315010"/>
    </source>
</evidence>
<dbReference type="AlphaFoldDB" id="A0A5C5YZE0"/>
<evidence type="ECO:0000313" key="1">
    <source>
        <dbReference type="EMBL" id="TWT80472.1"/>
    </source>
</evidence>
<proteinExistence type="predicted"/>
<gene>
    <name evidence="1" type="ORF">CA13_18910</name>
</gene>
<dbReference type="EMBL" id="SJPJ01000001">
    <property type="protein sequence ID" value="TWT80472.1"/>
    <property type="molecule type" value="Genomic_DNA"/>
</dbReference>
<organism evidence="1 2">
    <name type="scientific">Novipirellula herctigrandis</name>
    <dbReference type="NCBI Taxonomy" id="2527986"/>
    <lineage>
        <taxon>Bacteria</taxon>
        <taxon>Pseudomonadati</taxon>
        <taxon>Planctomycetota</taxon>
        <taxon>Planctomycetia</taxon>
        <taxon>Pirellulales</taxon>
        <taxon>Pirellulaceae</taxon>
        <taxon>Novipirellula</taxon>
    </lineage>
</organism>
<name>A0A5C5YZE0_9BACT</name>
<reference evidence="1 2" key="1">
    <citation type="submission" date="2019-02" db="EMBL/GenBank/DDBJ databases">
        <title>Deep-cultivation of Planctomycetes and their phenomic and genomic characterization uncovers novel biology.</title>
        <authorList>
            <person name="Wiegand S."/>
            <person name="Jogler M."/>
            <person name="Boedeker C."/>
            <person name="Pinto D."/>
            <person name="Vollmers J."/>
            <person name="Rivas-Marin E."/>
            <person name="Kohn T."/>
            <person name="Peeters S.H."/>
            <person name="Heuer A."/>
            <person name="Rast P."/>
            <person name="Oberbeckmann S."/>
            <person name="Bunk B."/>
            <person name="Jeske O."/>
            <person name="Meyerdierks A."/>
            <person name="Storesund J.E."/>
            <person name="Kallscheuer N."/>
            <person name="Luecker S."/>
            <person name="Lage O.M."/>
            <person name="Pohl T."/>
            <person name="Merkel B.J."/>
            <person name="Hornburger P."/>
            <person name="Mueller R.-W."/>
            <person name="Bruemmer F."/>
            <person name="Labrenz M."/>
            <person name="Spormann A.M."/>
            <person name="Op Den Camp H."/>
            <person name="Overmann J."/>
            <person name="Amann R."/>
            <person name="Jetten M.S.M."/>
            <person name="Mascher T."/>
            <person name="Medema M.H."/>
            <person name="Devos D.P."/>
            <person name="Kaster A.-K."/>
            <person name="Ovreas L."/>
            <person name="Rohde M."/>
            <person name="Galperin M.Y."/>
            <person name="Jogler C."/>
        </authorList>
    </citation>
    <scope>NUCLEOTIDE SEQUENCE [LARGE SCALE GENOMIC DNA]</scope>
    <source>
        <strain evidence="1 2">CA13</strain>
    </source>
</reference>